<dbReference type="AlphaFoldDB" id="A0A8B8UWK2"/>
<reference evidence="3" key="1">
    <citation type="journal article" date="2017" name="Nat. Genet.">
        <title>Contrasting evolutionary genome dynamics between domesticated and wild yeasts.</title>
        <authorList>
            <person name="Yue J.X."/>
            <person name="Li J."/>
            <person name="Aigrain L."/>
            <person name="Hallin J."/>
            <person name="Persson K."/>
            <person name="Oliver K."/>
            <person name="Bergstrom A."/>
            <person name="Coupland P."/>
            <person name="Warringer J."/>
            <person name="Lagomarsino M.C."/>
            <person name="Fischer G."/>
            <person name="Durbin R."/>
            <person name="Liti G."/>
        </authorList>
    </citation>
    <scope>NUCLEOTIDE SEQUENCE</scope>
    <source>
        <strain evidence="3">CBS432</strain>
    </source>
</reference>
<reference evidence="3" key="2">
    <citation type="submission" date="2020-01" db="EMBL/GenBank/DDBJ databases">
        <title>Population-level Yeast Reference Genomes.</title>
        <authorList>
            <person name="Yue J.-X."/>
        </authorList>
    </citation>
    <scope>NUCLEOTIDE SEQUENCE</scope>
    <source>
        <strain evidence="3">CBS432</strain>
    </source>
</reference>
<dbReference type="PANTHER" id="PTHR28626">
    <property type="entry name" value="SRR1-LIKE PROTEIN"/>
    <property type="match status" value="1"/>
</dbReference>
<proteinExistence type="inferred from homology"/>
<dbReference type="GeneID" id="54632511"/>
<sequence length="274" mass="32216">MDLEATRTKFKKTGKKVLPAKSFEEIVRANRDVLKESVFLSNLFQILQPHVNNIKKIRCLAIGNFREDFPATYQFTLLLEIIDYIKSEDDRDVLISLYDPIFTKEEIQYLKSLGSRWLIEEEFLESDARDYESVLYFLPHAPLDLTENILSSQRPHLWLANNMISHTDRYTKAKLCEKYPNLGKLVHYLQPNTALEGKKLHDVDDFETFIPKRKRKNRNNSSKLKVKLPEIDYNSIATKFKSCQILTDFDEGKYLKEKPWINSFSDLTLHAIEY</sequence>
<dbReference type="GO" id="GO:0005634">
    <property type="term" value="C:nucleus"/>
    <property type="evidence" value="ECO:0007669"/>
    <property type="project" value="TreeGrafter"/>
</dbReference>
<dbReference type="OrthoDB" id="551431at2759"/>
<reference evidence="3" key="4">
    <citation type="submission" date="2025-08" db="UniProtKB">
        <authorList>
            <consortium name="RefSeq"/>
        </authorList>
    </citation>
    <scope>IDENTIFICATION</scope>
    <source>
        <strain evidence="3">CBS432</strain>
    </source>
</reference>
<dbReference type="InterPro" id="IPR012942">
    <property type="entry name" value="SRR1-like"/>
</dbReference>
<dbReference type="Pfam" id="PF07985">
    <property type="entry name" value="SRR1"/>
    <property type="match status" value="1"/>
</dbReference>
<evidence type="ECO:0000313" key="3">
    <source>
        <dbReference type="RefSeq" id="XP_033768142.1"/>
    </source>
</evidence>
<comment type="similarity">
    <text evidence="1">Belongs to the SRR1 family.</text>
</comment>
<gene>
    <name evidence="3" type="primary">BER1</name>
    <name evidence="3" type="ORF">SPAR_L04180</name>
</gene>
<dbReference type="VEuPathDB" id="FungiDB:SPAR_L04180"/>
<reference evidence="3" key="3">
    <citation type="submission" date="2025-07" db="EMBL/GenBank/DDBJ databases">
        <authorList>
            <consortium name="NCBI Genome Project"/>
        </authorList>
    </citation>
    <scope>NUCLEOTIDE SEQUENCE</scope>
    <source>
        <strain evidence="3">CBS432</strain>
    </source>
</reference>
<dbReference type="RefSeq" id="XP_033768142.1">
    <property type="nucleotide sequence ID" value="XM_033912251.1"/>
</dbReference>
<accession>A0A8B8UWK2</accession>
<evidence type="ECO:0000256" key="1">
    <source>
        <dbReference type="ARBA" id="ARBA00009856"/>
    </source>
</evidence>
<feature type="domain" description="SRR1-like" evidence="2">
    <location>
        <begin position="45"/>
        <end position="270"/>
    </location>
</feature>
<organism evidence="3">
    <name type="scientific">Saccharomyces paradoxus</name>
    <name type="common">Yeast</name>
    <name type="synonym">Saccharomyces douglasii</name>
    <dbReference type="NCBI Taxonomy" id="27291"/>
    <lineage>
        <taxon>Eukaryota</taxon>
        <taxon>Fungi</taxon>
        <taxon>Dikarya</taxon>
        <taxon>Ascomycota</taxon>
        <taxon>Saccharomycotina</taxon>
        <taxon>Saccharomycetes</taxon>
        <taxon>Saccharomycetales</taxon>
        <taxon>Saccharomycetaceae</taxon>
        <taxon>Saccharomyces</taxon>
    </lineage>
</organism>
<dbReference type="GO" id="GO:0005737">
    <property type="term" value="C:cytoplasm"/>
    <property type="evidence" value="ECO:0007669"/>
    <property type="project" value="TreeGrafter"/>
</dbReference>
<dbReference type="InterPro" id="IPR040044">
    <property type="entry name" value="SRR1L"/>
</dbReference>
<dbReference type="KEGG" id="spao:SPAR_L04180"/>
<name>A0A8B8UWK2_SACPA</name>
<evidence type="ECO:0000259" key="2">
    <source>
        <dbReference type="Pfam" id="PF07985"/>
    </source>
</evidence>
<protein>
    <submittedName>
        <fullName evidence="3">Ber1p</fullName>
    </submittedName>
</protein>
<dbReference type="PANTHER" id="PTHR28626:SF3">
    <property type="entry name" value="SRR1-LIKE PROTEIN"/>
    <property type="match status" value="1"/>
</dbReference>